<keyword evidence="3" id="KW-0904">Protein phosphatase</keyword>
<feature type="active site" description="Proton donor" evidence="4">
    <location>
        <position position="117"/>
    </location>
</feature>
<feature type="active site" description="Nucleophile" evidence="4">
    <location>
        <position position="9"/>
    </location>
</feature>
<gene>
    <name evidence="6" type="ORF">HNR31_001238</name>
</gene>
<evidence type="ECO:0000256" key="3">
    <source>
        <dbReference type="ARBA" id="ARBA00022912"/>
    </source>
</evidence>
<evidence type="ECO:0000313" key="6">
    <source>
        <dbReference type="EMBL" id="MBA2874468.1"/>
    </source>
</evidence>
<evidence type="ECO:0000259" key="5">
    <source>
        <dbReference type="SMART" id="SM00226"/>
    </source>
</evidence>
<feature type="domain" description="Phosphotyrosine protein phosphatase I" evidence="5">
    <location>
        <begin position="3"/>
        <end position="143"/>
    </location>
</feature>
<reference evidence="6 7" key="1">
    <citation type="submission" date="2020-07" db="EMBL/GenBank/DDBJ databases">
        <title>Genomic Encyclopedia of Type Strains, Phase IV (KMG-IV): sequencing the most valuable type-strain genomes for metagenomic binning, comparative biology and taxonomic classification.</title>
        <authorList>
            <person name="Goeker M."/>
        </authorList>
    </citation>
    <scope>NUCLEOTIDE SEQUENCE [LARGE SCALE GENOMIC DNA]</scope>
    <source>
        <strain evidence="6 7">DSM 15730</strain>
    </source>
</reference>
<dbReference type="GO" id="GO:0004725">
    <property type="term" value="F:protein tyrosine phosphatase activity"/>
    <property type="evidence" value="ECO:0007669"/>
    <property type="project" value="UniProtKB-EC"/>
</dbReference>
<dbReference type="SUPFAM" id="SSF52788">
    <property type="entry name" value="Phosphotyrosine protein phosphatases I"/>
    <property type="match status" value="1"/>
</dbReference>
<evidence type="ECO:0000256" key="4">
    <source>
        <dbReference type="PIRSR" id="PIRSR617867-1"/>
    </source>
</evidence>
<dbReference type="InterPro" id="IPR036196">
    <property type="entry name" value="Ptyr_pPase_sf"/>
</dbReference>
<evidence type="ECO:0000313" key="7">
    <source>
        <dbReference type="Proteomes" id="UP000523087"/>
    </source>
</evidence>
<dbReference type="Proteomes" id="UP000523087">
    <property type="component" value="Unassembled WGS sequence"/>
</dbReference>
<dbReference type="InterPro" id="IPR017867">
    <property type="entry name" value="Tyr_phospatase_low_mol_wt"/>
</dbReference>
<protein>
    <submittedName>
        <fullName evidence="6">Protein-tyrosine phosphatase</fullName>
        <ecNumber evidence="6">3.1.3.48</ecNumber>
    </submittedName>
</protein>
<evidence type="ECO:0000256" key="1">
    <source>
        <dbReference type="ARBA" id="ARBA00011063"/>
    </source>
</evidence>
<evidence type="ECO:0000256" key="2">
    <source>
        <dbReference type="ARBA" id="ARBA00022801"/>
    </source>
</evidence>
<comment type="caution">
    <text evidence="6">The sequence shown here is derived from an EMBL/GenBank/DDBJ whole genome shotgun (WGS) entry which is preliminary data.</text>
</comment>
<dbReference type="PANTHER" id="PTHR11717">
    <property type="entry name" value="LOW MOLECULAR WEIGHT PROTEIN TYROSINE PHOSPHATASE"/>
    <property type="match status" value="1"/>
</dbReference>
<keyword evidence="7" id="KW-1185">Reference proteome</keyword>
<keyword evidence="2 6" id="KW-0378">Hydrolase</keyword>
<dbReference type="PANTHER" id="PTHR11717:SF31">
    <property type="entry name" value="LOW MOLECULAR WEIGHT PROTEIN-TYROSINE-PHOSPHATASE ETP-RELATED"/>
    <property type="match status" value="1"/>
</dbReference>
<dbReference type="SMART" id="SM00226">
    <property type="entry name" value="LMWPc"/>
    <property type="match status" value="1"/>
</dbReference>
<accession>A0A7V9Z5U2</accession>
<dbReference type="EMBL" id="JACDUT010000003">
    <property type="protein sequence ID" value="MBA2874468.1"/>
    <property type="molecule type" value="Genomic_DNA"/>
</dbReference>
<dbReference type="EC" id="3.1.3.48" evidence="6"/>
<dbReference type="Pfam" id="PF01451">
    <property type="entry name" value="LMWPc"/>
    <property type="match status" value="1"/>
</dbReference>
<dbReference type="CDD" id="cd16344">
    <property type="entry name" value="LMWPAP"/>
    <property type="match status" value="1"/>
</dbReference>
<dbReference type="InterPro" id="IPR023485">
    <property type="entry name" value="Ptyr_pPase"/>
</dbReference>
<feature type="active site" evidence="4">
    <location>
        <position position="15"/>
    </location>
</feature>
<sequence length="148" mass="16823">MSIRVLFVCTGNTCRSPMAEALLKSKQLPHIDVKSAGIFAMEGSDASSHAKTVLEEKGVQMAHRSSFLKQEDINWATYIFTMTVGHKHHVIDRFPEAKEKTFTLKEFVSGQEEDILDPFGGSVETYRQTRDELEQLIDQLIHKLQQNE</sequence>
<dbReference type="InterPro" id="IPR050438">
    <property type="entry name" value="LMW_PTPase"/>
</dbReference>
<name>A0A7V9Z5U2_9BACL</name>
<dbReference type="Gene3D" id="3.40.50.2300">
    <property type="match status" value="1"/>
</dbReference>
<dbReference type="RefSeq" id="WP_181555381.1">
    <property type="nucleotide sequence ID" value="NZ_JACDUT010000003.1"/>
</dbReference>
<dbReference type="AlphaFoldDB" id="A0A7V9Z5U2"/>
<comment type="similarity">
    <text evidence="1">Belongs to the low molecular weight phosphotyrosine protein phosphatase family.</text>
</comment>
<proteinExistence type="inferred from homology"/>
<dbReference type="PRINTS" id="PR00719">
    <property type="entry name" value="LMWPTPASE"/>
</dbReference>
<organism evidence="6 7">
    <name type="scientific">Thermaerobacillus caldiproteolyticus</name>
    <dbReference type="NCBI Taxonomy" id="247480"/>
    <lineage>
        <taxon>Bacteria</taxon>
        <taxon>Bacillati</taxon>
        <taxon>Bacillota</taxon>
        <taxon>Bacilli</taxon>
        <taxon>Bacillales</taxon>
        <taxon>Anoxybacillaceae</taxon>
        <taxon>Thermaerobacillus</taxon>
    </lineage>
</organism>